<protein>
    <submittedName>
        <fullName evidence="1">Uncharacterized protein</fullName>
    </submittedName>
</protein>
<accession>A0AC61U7Q4</accession>
<evidence type="ECO:0000313" key="1">
    <source>
        <dbReference type="EMBL" id="UUZ46042.1"/>
    </source>
</evidence>
<reference evidence="1" key="1">
    <citation type="submission" date="2021-11" db="EMBL/GenBank/DDBJ databases">
        <title>Study of the species diversity of bacterial strains isolated from a unique natural object - Shulgan-Tash cave (Bashkiria).</title>
        <authorList>
            <person name="Sazanova A.L."/>
            <person name="Chirak E.R."/>
            <person name="Safronova V.I."/>
        </authorList>
    </citation>
    <scope>NUCLEOTIDE SEQUENCE</scope>
    <source>
        <strain evidence="1">P1</strain>
    </source>
</reference>
<sequence>MDQQMNERQPPDDRDVDAAFEAMIAHWDEPTPDEDQPAHDRLPAPLDTPPRRPRQTTAGVHGAFPPPRPVDPQRNDVPWRVDPTNSVADALMGSDDDPGSADDDEGFQPPPPAPLPPSTDRLFWGALPGPGHGDPRPALAGHRPPLRRQLGDLPRRRLDHRRLRLPGSSASRRTATTTPPTARV</sequence>
<proteinExistence type="predicted"/>
<dbReference type="EMBL" id="CP087977">
    <property type="protein sequence ID" value="UUZ46042.1"/>
    <property type="molecule type" value="Genomic_DNA"/>
</dbReference>
<dbReference type="Proteomes" id="UP001059663">
    <property type="component" value="Chromosome"/>
</dbReference>
<organism evidence="1 2">
    <name type="scientific">Janibacter limosus</name>
    <dbReference type="NCBI Taxonomy" id="53458"/>
    <lineage>
        <taxon>Bacteria</taxon>
        <taxon>Bacillati</taxon>
        <taxon>Actinomycetota</taxon>
        <taxon>Actinomycetes</taxon>
        <taxon>Micrococcales</taxon>
        <taxon>Intrasporangiaceae</taxon>
        <taxon>Janibacter</taxon>
    </lineage>
</organism>
<gene>
    <name evidence="1" type="ORF">LP422_09400</name>
</gene>
<name>A0AC61U7Q4_9MICO</name>
<evidence type="ECO:0000313" key="2">
    <source>
        <dbReference type="Proteomes" id="UP001059663"/>
    </source>
</evidence>